<keyword evidence="1" id="KW-0175">Coiled coil</keyword>
<dbReference type="OrthoDB" id="9451547at2759"/>
<dbReference type="STRING" id="436010.A0A166WSG9"/>
<dbReference type="EMBL" id="KV417481">
    <property type="protein sequence ID" value="KZP34064.1"/>
    <property type="molecule type" value="Genomic_DNA"/>
</dbReference>
<protein>
    <submittedName>
        <fullName evidence="3">Uncharacterized protein</fullName>
    </submittedName>
</protein>
<reference evidence="3 4" key="1">
    <citation type="journal article" date="2016" name="Mol. Biol. Evol.">
        <title>Comparative Genomics of Early-Diverging Mushroom-Forming Fungi Provides Insights into the Origins of Lignocellulose Decay Capabilities.</title>
        <authorList>
            <person name="Nagy L.G."/>
            <person name="Riley R."/>
            <person name="Tritt A."/>
            <person name="Adam C."/>
            <person name="Daum C."/>
            <person name="Floudas D."/>
            <person name="Sun H."/>
            <person name="Yadav J.S."/>
            <person name="Pangilinan J."/>
            <person name="Larsson K.H."/>
            <person name="Matsuura K."/>
            <person name="Barry K."/>
            <person name="Labutti K."/>
            <person name="Kuo R."/>
            <person name="Ohm R.A."/>
            <person name="Bhattacharya S.S."/>
            <person name="Shirouzu T."/>
            <person name="Yoshinaga Y."/>
            <person name="Martin F.M."/>
            <person name="Grigoriev I.V."/>
            <person name="Hibbett D.S."/>
        </authorList>
    </citation>
    <scope>NUCLEOTIDE SEQUENCE [LARGE SCALE GENOMIC DNA]</scope>
    <source>
        <strain evidence="3 4">CBS 109695</strain>
    </source>
</reference>
<dbReference type="PANTHER" id="PTHR35043">
    <property type="entry name" value="TRANSCRIPTION FACTOR DOMAIN-CONTAINING PROTEIN"/>
    <property type="match status" value="1"/>
</dbReference>
<evidence type="ECO:0000256" key="1">
    <source>
        <dbReference type="SAM" id="Coils"/>
    </source>
</evidence>
<feature type="coiled-coil region" evidence="1">
    <location>
        <begin position="106"/>
        <end position="134"/>
    </location>
</feature>
<keyword evidence="2" id="KW-0472">Membrane</keyword>
<name>A0A166WSG9_9AGAM</name>
<keyword evidence="2" id="KW-1133">Transmembrane helix</keyword>
<keyword evidence="2" id="KW-0812">Transmembrane</keyword>
<feature type="transmembrane region" description="Helical" evidence="2">
    <location>
        <begin position="382"/>
        <end position="404"/>
    </location>
</feature>
<dbReference type="PANTHER" id="PTHR35043:SF7">
    <property type="entry name" value="TRANSCRIPTION FACTOR DOMAIN-CONTAINING PROTEIN"/>
    <property type="match status" value="1"/>
</dbReference>
<evidence type="ECO:0000313" key="4">
    <source>
        <dbReference type="Proteomes" id="UP000076532"/>
    </source>
</evidence>
<evidence type="ECO:0000313" key="3">
    <source>
        <dbReference type="EMBL" id="KZP34064.1"/>
    </source>
</evidence>
<organism evidence="3 4">
    <name type="scientific">Athelia psychrophila</name>
    <dbReference type="NCBI Taxonomy" id="1759441"/>
    <lineage>
        <taxon>Eukaryota</taxon>
        <taxon>Fungi</taxon>
        <taxon>Dikarya</taxon>
        <taxon>Basidiomycota</taxon>
        <taxon>Agaricomycotina</taxon>
        <taxon>Agaricomycetes</taxon>
        <taxon>Agaricomycetidae</taxon>
        <taxon>Atheliales</taxon>
        <taxon>Atheliaceae</taxon>
        <taxon>Athelia</taxon>
    </lineage>
</organism>
<proteinExistence type="predicted"/>
<feature type="transmembrane region" description="Helical" evidence="2">
    <location>
        <begin position="416"/>
        <end position="443"/>
    </location>
</feature>
<dbReference type="AlphaFoldDB" id="A0A166WSG9"/>
<evidence type="ECO:0000256" key="2">
    <source>
        <dbReference type="SAM" id="Phobius"/>
    </source>
</evidence>
<gene>
    <name evidence="3" type="ORF">FIBSPDRAFT_211093</name>
</gene>
<feature type="transmembrane region" description="Helical" evidence="2">
    <location>
        <begin position="449"/>
        <end position="473"/>
    </location>
</feature>
<feature type="transmembrane region" description="Helical" evidence="2">
    <location>
        <begin position="285"/>
        <end position="303"/>
    </location>
</feature>
<sequence length="496" mass="55543">MSLVLVWLASGASALPLSTIEDTGIFDYACLDITPSRIISEIVWSCLATIFACTWVAVHPNVPAPQPKYRFQPAVRRVAITVCALLVPEYIVAWSIRQWLVASHVISDIRSDIREAEKRKMAHKEEQAAEAERSVRDTGVFVSRQDPNTQYRASEGVTPVQEADKERDTEVEPRGLALITNVLASVFALKHKHGWTVTHGFFVGMGGLYYYDNDNETSQKPTHPVSREDLEELIKMKEFKMPDEVEINDKSKGDPLSKAFAIVQTLWFVLQCAARRLRSLPITKLELVTLAYAAITVAMYRYWWSKPLNVLQPIRVTCTPPPRSPPSSRPPSSRLSTIGRTGRLEYAKDFMCTAVGIQDDYVDLRDEVQVPTFYAGKPDQKVILIANFVALLIALIFGAVHCIAWSSSFPSHAEQLLWRISPAAIVVVPFIFIILVGFIIFEIKLLSKVAIVGAVLGIPCYIVARIVLIVLAFTTLRSLPLTAYQTVHWLTFLPHI</sequence>
<dbReference type="Proteomes" id="UP000076532">
    <property type="component" value="Unassembled WGS sequence"/>
</dbReference>
<keyword evidence="4" id="KW-1185">Reference proteome</keyword>
<accession>A0A166WSG9</accession>